<reference evidence="7" key="2">
    <citation type="submission" date="2022-10" db="EMBL/GenBank/DDBJ databases">
        <authorList>
            <consortium name="ENA_rothamsted_submissions"/>
            <consortium name="culmorum"/>
            <person name="King R."/>
        </authorList>
    </citation>
    <scope>NUCLEOTIDE SEQUENCE</scope>
</reference>
<dbReference type="PANTHER" id="PTHR11863">
    <property type="entry name" value="STEROL DESATURASE"/>
    <property type="match status" value="1"/>
</dbReference>
<reference evidence="7" key="1">
    <citation type="submission" date="2022-01" db="EMBL/GenBank/DDBJ databases">
        <authorList>
            <person name="King R."/>
        </authorList>
    </citation>
    <scope>NUCLEOTIDE SEQUENCE</scope>
</reference>
<dbReference type="GO" id="GO:0008610">
    <property type="term" value="P:lipid biosynthetic process"/>
    <property type="evidence" value="ECO:0007669"/>
    <property type="project" value="InterPro"/>
</dbReference>
<dbReference type="EMBL" id="OU895878">
    <property type="protein sequence ID" value="CAG9801962.1"/>
    <property type="molecule type" value="Genomic_DNA"/>
</dbReference>
<dbReference type="OrthoDB" id="408954at2759"/>
<evidence type="ECO:0000256" key="2">
    <source>
        <dbReference type="ARBA" id="ARBA00022692"/>
    </source>
</evidence>
<feature type="transmembrane region" description="Helical" evidence="5">
    <location>
        <begin position="7"/>
        <end position="25"/>
    </location>
</feature>
<feature type="domain" description="Fatty acid hydroxylase" evidence="6">
    <location>
        <begin position="169"/>
        <end position="291"/>
    </location>
</feature>
<dbReference type="InterPro" id="IPR006694">
    <property type="entry name" value="Fatty_acid_hydroxylase"/>
</dbReference>
<keyword evidence="8" id="KW-1185">Reference proteome</keyword>
<evidence type="ECO:0000259" key="6">
    <source>
        <dbReference type="Pfam" id="PF04116"/>
    </source>
</evidence>
<evidence type="ECO:0000256" key="3">
    <source>
        <dbReference type="ARBA" id="ARBA00022989"/>
    </source>
</evidence>
<protein>
    <recommendedName>
        <fullName evidence="6">Fatty acid hydroxylase domain-containing protein</fullName>
    </recommendedName>
</protein>
<proteinExistence type="predicted"/>
<organism evidence="7 8">
    <name type="scientific">Chironomus riparius</name>
    <dbReference type="NCBI Taxonomy" id="315576"/>
    <lineage>
        <taxon>Eukaryota</taxon>
        <taxon>Metazoa</taxon>
        <taxon>Ecdysozoa</taxon>
        <taxon>Arthropoda</taxon>
        <taxon>Hexapoda</taxon>
        <taxon>Insecta</taxon>
        <taxon>Pterygota</taxon>
        <taxon>Neoptera</taxon>
        <taxon>Endopterygota</taxon>
        <taxon>Diptera</taxon>
        <taxon>Nematocera</taxon>
        <taxon>Chironomoidea</taxon>
        <taxon>Chironomidae</taxon>
        <taxon>Chironominae</taxon>
        <taxon>Chironomus</taxon>
    </lineage>
</organism>
<dbReference type="GO" id="GO:0005506">
    <property type="term" value="F:iron ion binding"/>
    <property type="evidence" value="ECO:0007669"/>
    <property type="project" value="InterPro"/>
</dbReference>
<evidence type="ECO:0000256" key="1">
    <source>
        <dbReference type="ARBA" id="ARBA00004370"/>
    </source>
</evidence>
<name>A0A9N9WR64_9DIPT</name>
<evidence type="ECO:0000256" key="4">
    <source>
        <dbReference type="ARBA" id="ARBA00023136"/>
    </source>
</evidence>
<feature type="transmembrane region" description="Helical" evidence="5">
    <location>
        <begin position="121"/>
        <end position="144"/>
    </location>
</feature>
<evidence type="ECO:0000256" key="5">
    <source>
        <dbReference type="SAM" id="Phobius"/>
    </source>
</evidence>
<gene>
    <name evidence="7" type="ORF">CHIRRI_LOCUS4879</name>
</gene>
<accession>A0A9N9WR64</accession>
<keyword evidence="3 5" id="KW-1133">Transmembrane helix</keyword>
<feature type="transmembrane region" description="Helical" evidence="5">
    <location>
        <begin position="73"/>
        <end position="97"/>
    </location>
</feature>
<dbReference type="GO" id="GO:0016020">
    <property type="term" value="C:membrane"/>
    <property type="evidence" value="ECO:0007669"/>
    <property type="project" value="UniProtKB-SubCell"/>
</dbReference>
<sequence>MEVKKKGLRWGVNPLLYWISVIYAITSNHANSSTIICLIVHRIAETLTGTENFWSNSWNRIVDISDDEYTFKVIIRLIYTTSLYWIIGILFIIMDITNKPKFFRKYKTQPEAHVPLNMKKFIPACGTVLFNQLVLNLIISHFMIKVEEKIGRAPIRETPTFYKLMFDLIMYQFIYEVAFYYSHRFLHLKQFYKWIHKKHHEWTAPVSVMAVYAHPIEHFFSNIFPVALGIALLNAPESTAWVLMSITSISTLGDHSGYHLPFLHSPEFHDWHHLKFNECYGASGFLDALHGNCQKFDQSVQYLRHRTLFSLKSASELYPDPIKKKEK</sequence>
<evidence type="ECO:0000313" key="8">
    <source>
        <dbReference type="Proteomes" id="UP001153620"/>
    </source>
</evidence>
<evidence type="ECO:0000313" key="7">
    <source>
        <dbReference type="EMBL" id="CAG9801962.1"/>
    </source>
</evidence>
<feature type="transmembrane region" description="Helical" evidence="5">
    <location>
        <begin position="164"/>
        <end position="181"/>
    </location>
</feature>
<comment type="subcellular location">
    <subcellularLocation>
        <location evidence="1">Membrane</location>
    </subcellularLocation>
</comment>
<dbReference type="Pfam" id="PF04116">
    <property type="entry name" value="FA_hydroxylase"/>
    <property type="match status" value="1"/>
</dbReference>
<dbReference type="InterPro" id="IPR050307">
    <property type="entry name" value="Sterol_Desaturase_Related"/>
</dbReference>
<dbReference type="Proteomes" id="UP001153620">
    <property type="component" value="Chromosome 2"/>
</dbReference>
<dbReference type="AlphaFoldDB" id="A0A9N9WR64"/>
<keyword evidence="2 5" id="KW-0812">Transmembrane</keyword>
<keyword evidence="4 5" id="KW-0472">Membrane</keyword>
<dbReference type="GO" id="GO:0016491">
    <property type="term" value="F:oxidoreductase activity"/>
    <property type="evidence" value="ECO:0007669"/>
    <property type="project" value="InterPro"/>
</dbReference>